<feature type="compositionally biased region" description="Low complexity" evidence="5">
    <location>
        <begin position="263"/>
        <end position="274"/>
    </location>
</feature>
<dbReference type="PROSITE" id="PS51257">
    <property type="entry name" value="PROKAR_LIPOPROTEIN"/>
    <property type="match status" value="1"/>
</dbReference>
<feature type="transmembrane region" description="Helical" evidence="6">
    <location>
        <begin position="464"/>
        <end position="486"/>
    </location>
</feature>
<dbReference type="Proteomes" id="UP000237144">
    <property type="component" value="Unassembled WGS sequence"/>
</dbReference>
<evidence type="ECO:0000256" key="5">
    <source>
        <dbReference type="SAM" id="MobiDB-lite"/>
    </source>
</evidence>
<dbReference type="EMBL" id="PJQD01000035">
    <property type="protein sequence ID" value="POY73791.1"/>
    <property type="molecule type" value="Genomic_DNA"/>
</dbReference>
<organism evidence="7 8">
    <name type="scientific">Rhodotorula taiwanensis</name>
    <dbReference type="NCBI Taxonomy" id="741276"/>
    <lineage>
        <taxon>Eukaryota</taxon>
        <taxon>Fungi</taxon>
        <taxon>Dikarya</taxon>
        <taxon>Basidiomycota</taxon>
        <taxon>Pucciniomycotina</taxon>
        <taxon>Microbotryomycetes</taxon>
        <taxon>Sporidiobolales</taxon>
        <taxon>Sporidiobolaceae</taxon>
        <taxon>Rhodotorula</taxon>
    </lineage>
</organism>
<dbReference type="SUPFAM" id="SSF103473">
    <property type="entry name" value="MFS general substrate transporter"/>
    <property type="match status" value="1"/>
</dbReference>
<keyword evidence="2 6" id="KW-0812">Transmembrane</keyword>
<name>A0A2S5BAN8_9BASI</name>
<protein>
    <recommendedName>
        <fullName evidence="9">Nodulin-like domain-containing protein</fullName>
    </recommendedName>
</protein>
<evidence type="ECO:0000256" key="4">
    <source>
        <dbReference type="ARBA" id="ARBA00023136"/>
    </source>
</evidence>
<evidence type="ECO:0008006" key="9">
    <source>
        <dbReference type="Google" id="ProtNLM"/>
    </source>
</evidence>
<sequence>MVQVGRYTVLAAATVASLSCGLNYCFSAYAPQLGTRLHLTSTQLNTVGAAGNLGVYLSYLIIRAFYTTAALDDDGGSGSGSDGQGWYAVAGLPGLVAAQLLTGMGSTAGLSSVGNSVAKSFRKRRAAALSVVLSGFGLSAFFYSTIASIFLHPTSPPPHPQSSPRPLSSARPLEPRIDSSDPTSAFLLLLALGSLLSMLVGLVFVRPVPLPVMQSSPALEAVKTTSSSSADLDARSAQDEGTVVATERDPLLPPQRPSRRVAPTETPAPAEAAAPPSPPAERNITGWALFRELDFYLIFLFNGLCAGVDINNLGTIVRSLSLPLAIPTDRVAQHQSRLVSLLSIFNFLGRLLSGFGSDWLLHGRTRGGTKRTSPSTDGSTIPDAPPSSSPSLAPVRRRSIPRVVFLPLTSLLFLISQLSLLPLTSPARLYLPTALTGLAHGCLFGISGIIGLERFGIKSFSQTNGVLALAPAFFGQTTNLIFGRIYDSHLSPSSTLLTWPPTQHVLAAMPSGQQQCTAGRACYVQATYLTCAMAALATLVGLGLAVGRKEMRRRAA</sequence>
<feature type="transmembrane region" description="Helical" evidence="6">
    <location>
        <begin position="429"/>
        <end position="452"/>
    </location>
</feature>
<dbReference type="PANTHER" id="PTHR21576">
    <property type="entry name" value="UNCHARACTERIZED NODULIN-LIKE PROTEIN"/>
    <property type="match status" value="1"/>
</dbReference>
<evidence type="ECO:0000313" key="7">
    <source>
        <dbReference type="EMBL" id="POY73791.1"/>
    </source>
</evidence>
<feature type="compositionally biased region" description="Polar residues" evidence="5">
    <location>
        <begin position="370"/>
        <end position="379"/>
    </location>
</feature>
<evidence type="ECO:0000256" key="1">
    <source>
        <dbReference type="ARBA" id="ARBA00004141"/>
    </source>
</evidence>
<comment type="caution">
    <text evidence="7">The sequence shown here is derived from an EMBL/GenBank/DDBJ whole genome shotgun (WGS) entry which is preliminary data.</text>
</comment>
<evidence type="ECO:0000256" key="2">
    <source>
        <dbReference type="ARBA" id="ARBA00022692"/>
    </source>
</evidence>
<proteinExistence type="predicted"/>
<dbReference type="GO" id="GO:0000329">
    <property type="term" value="C:fungal-type vacuole membrane"/>
    <property type="evidence" value="ECO:0007669"/>
    <property type="project" value="TreeGrafter"/>
</dbReference>
<evidence type="ECO:0000256" key="3">
    <source>
        <dbReference type="ARBA" id="ARBA00022989"/>
    </source>
</evidence>
<keyword evidence="4 6" id="KW-0472">Membrane</keyword>
<evidence type="ECO:0000313" key="8">
    <source>
        <dbReference type="Proteomes" id="UP000237144"/>
    </source>
</evidence>
<dbReference type="PANTHER" id="PTHR21576:SF160">
    <property type="entry name" value="NODULIN-LIKE DOMAIN-CONTAINING PROTEIN"/>
    <property type="match status" value="1"/>
</dbReference>
<accession>A0A2S5BAN8</accession>
<keyword evidence="3 6" id="KW-1133">Transmembrane helix</keyword>
<feature type="transmembrane region" description="Helical" evidence="6">
    <location>
        <begin position="527"/>
        <end position="547"/>
    </location>
</feature>
<gene>
    <name evidence="7" type="ORF">BMF94_3332</name>
</gene>
<evidence type="ECO:0000256" key="6">
    <source>
        <dbReference type="SAM" id="Phobius"/>
    </source>
</evidence>
<feature type="compositionally biased region" description="Pro residues" evidence="5">
    <location>
        <begin position="154"/>
        <end position="163"/>
    </location>
</feature>
<dbReference type="OrthoDB" id="410267at2759"/>
<feature type="transmembrane region" description="Helical" evidence="6">
    <location>
        <begin position="6"/>
        <end position="26"/>
    </location>
</feature>
<feature type="region of interest" description="Disordered" evidence="5">
    <location>
        <begin position="154"/>
        <end position="176"/>
    </location>
</feature>
<feature type="region of interest" description="Disordered" evidence="5">
    <location>
        <begin position="224"/>
        <end position="279"/>
    </location>
</feature>
<dbReference type="AlphaFoldDB" id="A0A2S5BAN8"/>
<reference evidence="7 8" key="1">
    <citation type="journal article" date="2018" name="Front. Microbiol.">
        <title>Prospects for Fungal Bioremediation of Acidic Radioactive Waste Sites: Characterization and Genome Sequence of Rhodotorula taiwanensis MD1149.</title>
        <authorList>
            <person name="Tkavc R."/>
            <person name="Matrosova V.Y."/>
            <person name="Grichenko O.E."/>
            <person name="Gostincar C."/>
            <person name="Volpe R.P."/>
            <person name="Klimenkova P."/>
            <person name="Gaidamakova E.K."/>
            <person name="Zhou C.E."/>
            <person name="Stewart B.J."/>
            <person name="Lyman M.G."/>
            <person name="Malfatti S.A."/>
            <person name="Rubinfeld B."/>
            <person name="Courtot M."/>
            <person name="Singh J."/>
            <person name="Dalgard C.L."/>
            <person name="Hamilton T."/>
            <person name="Frey K.G."/>
            <person name="Gunde-Cimerman N."/>
            <person name="Dugan L."/>
            <person name="Daly M.J."/>
        </authorList>
    </citation>
    <scope>NUCLEOTIDE SEQUENCE [LARGE SCALE GENOMIC DNA]</scope>
    <source>
        <strain evidence="7 8">MD1149</strain>
    </source>
</reference>
<feature type="transmembrane region" description="Helical" evidence="6">
    <location>
        <begin position="86"/>
        <end position="105"/>
    </location>
</feature>
<keyword evidence="8" id="KW-1185">Reference proteome</keyword>
<feature type="transmembrane region" description="Helical" evidence="6">
    <location>
        <begin position="185"/>
        <end position="205"/>
    </location>
</feature>
<dbReference type="STRING" id="741276.A0A2S5BAN8"/>
<feature type="transmembrane region" description="Helical" evidence="6">
    <location>
        <begin position="403"/>
        <end position="423"/>
    </location>
</feature>
<dbReference type="InterPro" id="IPR036259">
    <property type="entry name" value="MFS_trans_sf"/>
</dbReference>
<feature type="transmembrane region" description="Helical" evidence="6">
    <location>
        <begin position="47"/>
        <end position="66"/>
    </location>
</feature>
<feature type="region of interest" description="Disordered" evidence="5">
    <location>
        <begin position="365"/>
        <end position="394"/>
    </location>
</feature>
<comment type="subcellular location">
    <subcellularLocation>
        <location evidence="1">Membrane</location>
        <topology evidence="1">Multi-pass membrane protein</topology>
    </subcellularLocation>
</comment>
<feature type="transmembrane region" description="Helical" evidence="6">
    <location>
        <begin position="126"/>
        <end position="151"/>
    </location>
</feature>